<accession>A0AAX4JR02</accession>
<dbReference type="Proteomes" id="UP001355207">
    <property type="component" value="Chromosome 2"/>
</dbReference>
<proteinExistence type="predicted"/>
<dbReference type="RefSeq" id="XP_066074101.1">
    <property type="nucleotide sequence ID" value="XM_066218004.1"/>
</dbReference>
<organism evidence="2 3">
    <name type="scientific">Kwoniella dendrophila CBS 6074</name>
    <dbReference type="NCBI Taxonomy" id="1295534"/>
    <lineage>
        <taxon>Eukaryota</taxon>
        <taxon>Fungi</taxon>
        <taxon>Dikarya</taxon>
        <taxon>Basidiomycota</taxon>
        <taxon>Agaricomycotina</taxon>
        <taxon>Tremellomycetes</taxon>
        <taxon>Tremellales</taxon>
        <taxon>Cryptococcaceae</taxon>
        <taxon>Kwoniella</taxon>
    </lineage>
</organism>
<name>A0AAX4JR02_9TREE</name>
<protein>
    <submittedName>
        <fullName evidence="2">Uncharacterized protein</fullName>
    </submittedName>
</protein>
<dbReference type="AlphaFoldDB" id="A0AAX4JR02"/>
<feature type="region of interest" description="Disordered" evidence="1">
    <location>
        <begin position="280"/>
        <end position="306"/>
    </location>
</feature>
<reference evidence="2 3" key="1">
    <citation type="submission" date="2024-01" db="EMBL/GenBank/DDBJ databases">
        <title>Comparative genomics of Cryptococcus and Kwoniella reveals pathogenesis evolution and contrasting modes of karyotype evolution via chromosome fusion or intercentromeric recombination.</title>
        <authorList>
            <person name="Coelho M.A."/>
            <person name="David-Palma M."/>
            <person name="Shea T."/>
            <person name="Bowers K."/>
            <person name="McGinley-Smith S."/>
            <person name="Mohammad A.W."/>
            <person name="Gnirke A."/>
            <person name="Yurkov A.M."/>
            <person name="Nowrousian M."/>
            <person name="Sun S."/>
            <person name="Cuomo C.A."/>
            <person name="Heitman J."/>
        </authorList>
    </citation>
    <scope>NUCLEOTIDE SEQUENCE [LARGE SCALE GENOMIC DNA]</scope>
    <source>
        <strain evidence="2 3">CBS 6074</strain>
    </source>
</reference>
<evidence type="ECO:0000313" key="3">
    <source>
        <dbReference type="Proteomes" id="UP001355207"/>
    </source>
</evidence>
<feature type="region of interest" description="Disordered" evidence="1">
    <location>
        <begin position="1"/>
        <end position="25"/>
    </location>
</feature>
<dbReference type="GeneID" id="91092899"/>
<keyword evidence="3" id="KW-1185">Reference proteome</keyword>
<sequence>MSSKSFAYREGPSTTIPTHFSSEPDIELRSMSEISDNAGQSRSNELDSEGLYWHLYKYSHQSWLEKQIEGDKSEIRAQTVVWNPSDDEGNGGPDFQKMKNSIDDILKVENKLINDYKPTKIAMIDSRDQINRLYPQRASVNDTSENNSMVGDGIRSNIVTYQCEASVKTMDDIIWLKEQFKKDPTNTSNGFLVLGVKNAHSIFSSSEVRGMRYLVNTKSSSPSMARESLTHLASEYMAKKISNEYPTVSQAKELAACHPGCKVAIVEEGTLNEFKALESYCPSHSTGPSAKGKASDKEPERDDWDW</sequence>
<dbReference type="EMBL" id="CP144099">
    <property type="protein sequence ID" value="WWC87338.1"/>
    <property type="molecule type" value="Genomic_DNA"/>
</dbReference>
<feature type="compositionally biased region" description="Polar residues" evidence="1">
    <location>
        <begin position="12"/>
        <end position="21"/>
    </location>
</feature>
<evidence type="ECO:0000313" key="2">
    <source>
        <dbReference type="EMBL" id="WWC87338.1"/>
    </source>
</evidence>
<gene>
    <name evidence="2" type="ORF">L201_002227</name>
</gene>
<evidence type="ECO:0000256" key="1">
    <source>
        <dbReference type="SAM" id="MobiDB-lite"/>
    </source>
</evidence>